<dbReference type="PANTHER" id="PTHR36124:SF1">
    <property type="entry name" value="ER-BOUND OXYGENASE MPAB_MPAB'_RUBBER OXYGENASE CATALYTIC DOMAIN-CONTAINING PROTEIN"/>
    <property type="match status" value="1"/>
</dbReference>
<dbReference type="InterPro" id="IPR046366">
    <property type="entry name" value="MPAB"/>
</dbReference>
<dbReference type="AlphaFoldDB" id="A0A7Y9J6N7"/>
<organism evidence="2 3">
    <name type="scientific">Actinomycetospora corticicola</name>
    <dbReference type="NCBI Taxonomy" id="663602"/>
    <lineage>
        <taxon>Bacteria</taxon>
        <taxon>Bacillati</taxon>
        <taxon>Actinomycetota</taxon>
        <taxon>Actinomycetes</taxon>
        <taxon>Pseudonocardiales</taxon>
        <taxon>Pseudonocardiaceae</taxon>
        <taxon>Actinomycetospora</taxon>
    </lineage>
</organism>
<protein>
    <recommendedName>
        <fullName evidence="1">ER-bound oxygenase mpaB/mpaB'/Rubber oxygenase catalytic domain-containing protein</fullName>
    </recommendedName>
</protein>
<evidence type="ECO:0000313" key="2">
    <source>
        <dbReference type="EMBL" id="NYD37448.1"/>
    </source>
</evidence>
<comment type="caution">
    <text evidence="2">The sequence shown here is derived from an EMBL/GenBank/DDBJ whole genome shotgun (WGS) entry which is preliminary data.</text>
</comment>
<dbReference type="GO" id="GO:0016491">
    <property type="term" value="F:oxidoreductase activity"/>
    <property type="evidence" value="ECO:0007669"/>
    <property type="project" value="InterPro"/>
</dbReference>
<gene>
    <name evidence="2" type="ORF">BJ983_003550</name>
</gene>
<dbReference type="InterPro" id="IPR018713">
    <property type="entry name" value="MPAB/Lcp_cat_dom"/>
</dbReference>
<keyword evidence="3" id="KW-1185">Reference proteome</keyword>
<dbReference type="Pfam" id="PF09995">
    <property type="entry name" value="MPAB_Lcp_cat"/>
    <property type="match status" value="1"/>
</dbReference>
<dbReference type="Proteomes" id="UP000535890">
    <property type="component" value="Unassembled WGS sequence"/>
</dbReference>
<dbReference type="RefSeq" id="WP_179795005.1">
    <property type="nucleotide sequence ID" value="NZ_BAABHP010000025.1"/>
</dbReference>
<accession>A0A7Y9J6N7</accession>
<reference evidence="2 3" key="1">
    <citation type="submission" date="2020-07" db="EMBL/GenBank/DDBJ databases">
        <title>Sequencing the genomes of 1000 actinobacteria strains.</title>
        <authorList>
            <person name="Klenk H.-P."/>
        </authorList>
    </citation>
    <scope>NUCLEOTIDE SEQUENCE [LARGE SCALE GENOMIC DNA]</scope>
    <source>
        <strain evidence="2 3">DSM 45772</strain>
    </source>
</reference>
<name>A0A7Y9J6N7_9PSEU</name>
<proteinExistence type="predicted"/>
<dbReference type="PANTHER" id="PTHR36124">
    <property type="match status" value="1"/>
</dbReference>
<dbReference type="EMBL" id="JACCBN010000001">
    <property type="protein sequence ID" value="NYD37448.1"/>
    <property type="molecule type" value="Genomic_DNA"/>
</dbReference>
<evidence type="ECO:0000259" key="1">
    <source>
        <dbReference type="Pfam" id="PF09995"/>
    </source>
</evidence>
<evidence type="ECO:0000313" key="3">
    <source>
        <dbReference type="Proteomes" id="UP000535890"/>
    </source>
</evidence>
<feature type="domain" description="ER-bound oxygenase mpaB/mpaB'/Rubber oxygenase catalytic" evidence="1">
    <location>
        <begin position="34"/>
        <end position="249"/>
    </location>
</feature>
<sequence>MQRWTLGAAERHRLATLDPQRDYAEIARTSLETLHGHRALVLAMFTVSFMKQVAVPTMGRILWRKGTGDIVTDTAARNDDTIVFFGRFLEHGPDSPEGIRWIERLNAIHAHFPIRNTDSLYTLGTLALDPENIAAAVGARPFSRVELEGQWRFWRAVAVRQHLEDIPDDREELRAWMHRYEEQEFAPSEGGRAVADALVEDFSRRVLPTSVRHLGPEILAAVCPENLRATHGLPRPRPAVTAAVRTAGRAYLDGVAVRPVPRLRSLVRTFGTRHGGAPGPDDVGYRSA</sequence>